<dbReference type="Gene3D" id="2.60.120.290">
    <property type="entry name" value="Spermadhesin, CUB domain"/>
    <property type="match status" value="2"/>
</dbReference>
<comment type="caution">
    <text evidence="2">Lacks conserved residue(s) required for the propagation of feature annotation.</text>
</comment>
<dbReference type="Proteomes" id="UP000015104">
    <property type="component" value="Unassembled WGS sequence"/>
</dbReference>
<dbReference type="InterPro" id="IPR035914">
    <property type="entry name" value="Sperma_CUB_dom_sf"/>
</dbReference>
<dbReference type="EnsemblMetazoa" id="tetur19g02320.1">
    <property type="protein sequence ID" value="tetur19g02320.1"/>
    <property type="gene ID" value="tetur19g02320"/>
</dbReference>
<organism evidence="5 6">
    <name type="scientific">Tetranychus urticae</name>
    <name type="common">Two-spotted spider mite</name>
    <dbReference type="NCBI Taxonomy" id="32264"/>
    <lineage>
        <taxon>Eukaryota</taxon>
        <taxon>Metazoa</taxon>
        <taxon>Ecdysozoa</taxon>
        <taxon>Arthropoda</taxon>
        <taxon>Chelicerata</taxon>
        <taxon>Arachnida</taxon>
        <taxon>Acari</taxon>
        <taxon>Acariformes</taxon>
        <taxon>Trombidiformes</taxon>
        <taxon>Prostigmata</taxon>
        <taxon>Eleutherengona</taxon>
        <taxon>Raphignathae</taxon>
        <taxon>Tetranychoidea</taxon>
        <taxon>Tetranychidae</taxon>
        <taxon>Tetranychus</taxon>
    </lineage>
</organism>
<reference evidence="6" key="1">
    <citation type="submission" date="2011-08" db="EMBL/GenBank/DDBJ databases">
        <authorList>
            <person name="Rombauts S."/>
        </authorList>
    </citation>
    <scope>NUCLEOTIDE SEQUENCE</scope>
    <source>
        <strain evidence="6">London</strain>
    </source>
</reference>
<dbReference type="AlphaFoldDB" id="T1KS93"/>
<feature type="domain" description="CUB" evidence="4">
    <location>
        <begin position="249"/>
        <end position="371"/>
    </location>
</feature>
<evidence type="ECO:0000259" key="4">
    <source>
        <dbReference type="PROSITE" id="PS01180"/>
    </source>
</evidence>
<accession>T1KS93</accession>
<evidence type="ECO:0000313" key="6">
    <source>
        <dbReference type="Proteomes" id="UP000015104"/>
    </source>
</evidence>
<proteinExistence type="predicted"/>
<evidence type="ECO:0000256" key="1">
    <source>
        <dbReference type="ARBA" id="ARBA00023157"/>
    </source>
</evidence>
<feature type="domain" description="CUB" evidence="4">
    <location>
        <begin position="98"/>
        <end position="232"/>
    </location>
</feature>
<evidence type="ECO:0000313" key="5">
    <source>
        <dbReference type="EnsemblMetazoa" id="tetur19g02320.1"/>
    </source>
</evidence>
<keyword evidence="3" id="KW-0732">Signal</keyword>
<keyword evidence="1" id="KW-1015">Disulfide bond</keyword>
<dbReference type="eggNOG" id="ENOG502QSEK">
    <property type="taxonomic scope" value="Eukaryota"/>
</dbReference>
<dbReference type="STRING" id="32264.T1KS93"/>
<dbReference type="Pfam" id="PF00431">
    <property type="entry name" value="CUB"/>
    <property type="match status" value="1"/>
</dbReference>
<dbReference type="PANTHER" id="PTHR47537:SF1">
    <property type="entry name" value="CUB DOMAIN-CONTAINING PROTEIN"/>
    <property type="match status" value="1"/>
</dbReference>
<dbReference type="HOGENOM" id="CLU_481755_0_0_1"/>
<dbReference type="InterPro" id="IPR000859">
    <property type="entry name" value="CUB_dom"/>
</dbReference>
<sequence length="566" mass="63459">MFAHFERQTFQSMLLFGFWVLDSLFCAASYFCGEIDMPKNIISETPYVRIIFHSDSYSEDTHFQFSTEVQKQEEHWTKLGQFHKTRNRRGQLIPNTYCDKIIQDCSPGHCYIHSPGYPEIYPRNLKCRYLVKSPGGLIKLEIVDMDVDGEQCEGMLICFPRPVTRNYNQCLYDSIKIYDGSTSKDPLITTLCGRGRLSSNIIASQPWMLIEFESSPAGRLVDTGFQIKVETDIITDQGRSIEVSPDGSCVLQETITDSVDTNVFNNPRSWFPANTTCSYIFTVPNPQDHISIEFLSFTIERITLCEENIRIFDGLEPDPFRLMNILCDTNKPMGGASEPLYTTTGPSLLVQFHSSTGSLDGSSINYRFQVKRIVPEVKVSSELVSSNCSRLFTASDWSVKPFPNPSSSTSTSEQLNAGSFTINPSDFAFPINGKIHCNLTFDASVLAHGRVNLSIVSAFNSALTCGKYCDIGILGANQAKLLVHRAVDSTHFLSPLCYCEPTSREFPFNFQTEFLYKQGSKVAGSAIGNDVINFISNSSILRININLPSDWGRRPESKPIKTFGKV</sequence>
<evidence type="ECO:0000256" key="2">
    <source>
        <dbReference type="PROSITE-ProRule" id="PRU00059"/>
    </source>
</evidence>
<dbReference type="CDD" id="cd00041">
    <property type="entry name" value="CUB"/>
    <property type="match status" value="1"/>
</dbReference>
<feature type="signal peptide" evidence="3">
    <location>
        <begin position="1"/>
        <end position="29"/>
    </location>
</feature>
<dbReference type="GO" id="GO:0005886">
    <property type="term" value="C:plasma membrane"/>
    <property type="evidence" value="ECO:0007669"/>
    <property type="project" value="TreeGrafter"/>
</dbReference>
<protein>
    <recommendedName>
        <fullName evidence="4">CUB domain-containing protein</fullName>
    </recommendedName>
</protein>
<name>T1KS93_TETUR</name>
<feature type="chain" id="PRO_5004581732" description="CUB domain-containing protein" evidence="3">
    <location>
        <begin position="30"/>
        <end position="566"/>
    </location>
</feature>
<dbReference type="SMART" id="SM00042">
    <property type="entry name" value="CUB"/>
    <property type="match status" value="2"/>
</dbReference>
<dbReference type="PANTHER" id="PTHR47537">
    <property type="entry name" value="CUBILIN"/>
    <property type="match status" value="1"/>
</dbReference>
<dbReference type="SUPFAM" id="SSF49854">
    <property type="entry name" value="Spermadhesin, CUB domain"/>
    <property type="match status" value="2"/>
</dbReference>
<keyword evidence="6" id="KW-1185">Reference proteome</keyword>
<dbReference type="PROSITE" id="PS01180">
    <property type="entry name" value="CUB"/>
    <property type="match status" value="2"/>
</dbReference>
<dbReference type="EMBL" id="CAEY01000424">
    <property type="status" value="NOT_ANNOTATED_CDS"/>
    <property type="molecule type" value="Genomic_DNA"/>
</dbReference>
<dbReference type="InterPro" id="IPR053207">
    <property type="entry name" value="Non-NMDA_GluR_Accessory"/>
</dbReference>
<evidence type="ECO:0000256" key="3">
    <source>
        <dbReference type="SAM" id="SignalP"/>
    </source>
</evidence>
<reference evidence="5" key="2">
    <citation type="submission" date="2015-06" db="UniProtKB">
        <authorList>
            <consortium name="EnsemblMetazoa"/>
        </authorList>
    </citation>
    <scope>IDENTIFICATION</scope>
</reference>
<dbReference type="FunFam" id="2.60.120.290:FF:000055">
    <property type="entry name" value="Dorsal-ventral patterning protein tolloid"/>
    <property type="match status" value="1"/>
</dbReference>